<sequence length="353" mass="38542">MLWLGIESSCDETALALIRMTNGKIQIVDDQCISQALLHKPFGGIVPEFAVREHSKNLPMLMQGMIKRGSLSLQDVEAIAVTEGPGLMASLLVGNAFARGLAHGLGIPVYGINHLEGHLFSPFIGREEKLRFPFLGLVVSGGHTILTKVDGPRKYEMIGSTIDDAAGEAFDKVGRLLGLDYPGGPEIEKWAKLGNANAYAFPLSLIEKNNYNFSFSGLKTAVRYFAEKRKEELLEKGQFFFDVCASFQEAIARVIQEKTISAAKAFGLSCIAASGGVLANQRIRTLLKQKALESDIEILIADKKFCTDNAVMIAFVASLFYLLGLPITKSIEVNPNLSLIDFNRDLDLKVNSV</sequence>
<dbReference type="EMBL" id="OX458932">
    <property type="protein sequence ID" value="CAI9085974.1"/>
    <property type="molecule type" value="Genomic_DNA"/>
</dbReference>
<feature type="binding site" evidence="7">
    <location>
        <position position="184"/>
    </location>
    <ligand>
        <name>substrate</name>
    </ligand>
</feature>
<dbReference type="PROSITE" id="PS01016">
    <property type="entry name" value="GLYCOPROTEASE"/>
    <property type="match status" value="1"/>
</dbReference>
<dbReference type="InterPro" id="IPR043129">
    <property type="entry name" value="ATPase_NBD"/>
</dbReference>
<evidence type="ECO:0000256" key="7">
    <source>
        <dbReference type="HAMAP-Rule" id="MF_01445"/>
    </source>
</evidence>
<dbReference type="HAMAP" id="MF_01445">
    <property type="entry name" value="TsaD"/>
    <property type="match status" value="1"/>
</dbReference>
<keyword evidence="10" id="KW-1185">Reference proteome</keyword>
<keyword evidence="2 7" id="KW-0819">tRNA processing</keyword>
<keyword evidence="3 7" id="KW-0479">Metal-binding</keyword>
<gene>
    <name evidence="7 9" type="primary">tsaD</name>
    <name evidence="9" type="ORF">MFUM_1641</name>
</gene>
<evidence type="ECO:0000313" key="10">
    <source>
        <dbReference type="Proteomes" id="UP001161497"/>
    </source>
</evidence>
<comment type="subcellular location">
    <subcellularLocation>
        <location evidence="7">Cytoplasm</location>
    </subcellularLocation>
</comment>
<dbReference type="EC" id="2.3.1.234" evidence="7"/>
<comment type="function">
    <text evidence="7">Required for the formation of a threonylcarbamoyl group on adenosine at position 37 (t(6)A37) in tRNAs that read codons beginning with adenine. Is involved in the transfer of the threonylcarbamoyl moiety of threonylcarbamoyl-AMP (TC-AMP) to the N6 group of A37, together with TsaE and TsaB. TsaD likely plays a direct catalytic role in this reaction.</text>
</comment>
<evidence type="ECO:0000256" key="6">
    <source>
        <dbReference type="ARBA" id="ARBA00048117"/>
    </source>
</evidence>
<feature type="binding site" evidence="7">
    <location>
        <position position="308"/>
    </location>
    <ligand>
        <name>Fe cation</name>
        <dbReference type="ChEBI" id="CHEBI:24875"/>
    </ligand>
</feature>
<evidence type="ECO:0000256" key="2">
    <source>
        <dbReference type="ARBA" id="ARBA00022694"/>
    </source>
</evidence>
<dbReference type="NCBIfam" id="TIGR00329">
    <property type="entry name" value="gcp_kae1"/>
    <property type="match status" value="1"/>
</dbReference>
<dbReference type="InterPro" id="IPR017861">
    <property type="entry name" value="KAE1/TsaD"/>
</dbReference>
<comment type="cofactor">
    <cofactor evidence="7">
        <name>Fe(2+)</name>
        <dbReference type="ChEBI" id="CHEBI:29033"/>
    </cofactor>
    <text evidence="7">Binds 1 Fe(2+) ion per subunit.</text>
</comment>
<feature type="binding site" evidence="7">
    <location>
        <begin position="138"/>
        <end position="142"/>
    </location>
    <ligand>
        <name>substrate</name>
    </ligand>
</feature>
<protein>
    <recommendedName>
        <fullName evidence="7">tRNA N6-adenosine threonylcarbamoyltransferase</fullName>
        <ecNumber evidence="7">2.3.1.234</ecNumber>
    </recommendedName>
    <alternativeName>
        <fullName evidence="7">N6-L-threonylcarbamoyladenine synthase</fullName>
        <shortName evidence="7">t(6)A synthase</shortName>
    </alternativeName>
    <alternativeName>
        <fullName evidence="7">t(6)A37 threonylcarbamoyladenosine biosynthesis protein TsaD</fullName>
    </alternativeName>
    <alternativeName>
        <fullName evidence="7">tRNA threonylcarbamoyladenosine biosynthesis protein TsaD</fullName>
    </alternativeName>
</protein>
<proteinExistence type="inferred from homology"/>
<feature type="binding site" evidence="7">
    <location>
        <position position="280"/>
    </location>
    <ligand>
        <name>substrate</name>
    </ligand>
</feature>
<evidence type="ECO:0000259" key="8">
    <source>
        <dbReference type="Pfam" id="PF00814"/>
    </source>
</evidence>
<evidence type="ECO:0000256" key="5">
    <source>
        <dbReference type="ARBA" id="ARBA00023315"/>
    </source>
</evidence>
<comment type="similarity">
    <text evidence="7">Belongs to the KAE1 / TsaD family.</text>
</comment>
<evidence type="ECO:0000256" key="4">
    <source>
        <dbReference type="ARBA" id="ARBA00023004"/>
    </source>
</evidence>
<dbReference type="Proteomes" id="UP001161497">
    <property type="component" value="Chromosome"/>
</dbReference>
<name>A0ABN8XHA9_9BACT</name>
<keyword evidence="4 7" id="KW-0408">Iron</keyword>
<dbReference type="CDD" id="cd24133">
    <property type="entry name" value="ASKHA_NBD_TsaD_bac"/>
    <property type="match status" value="1"/>
</dbReference>
<dbReference type="GO" id="GO:0061711">
    <property type="term" value="F:tRNA N(6)-L-threonylcarbamoyladenine synthase activity"/>
    <property type="evidence" value="ECO:0007669"/>
    <property type="project" value="UniProtKB-EC"/>
</dbReference>
<feature type="binding site" evidence="7">
    <location>
        <position position="118"/>
    </location>
    <ligand>
        <name>Fe cation</name>
        <dbReference type="ChEBI" id="CHEBI:24875"/>
    </ligand>
</feature>
<dbReference type="RefSeq" id="WP_009058496.1">
    <property type="nucleotide sequence ID" value="NZ_JAHXRZ010000016.1"/>
</dbReference>
<organism evidence="9 10">
    <name type="scientific">Candidatus Methylacidiphilum fumarolicum</name>
    <dbReference type="NCBI Taxonomy" id="591154"/>
    <lineage>
        <taxon>Bacteria</taxon>
        <taxon>Pseudomonadati</taxon>
        <taxon>Verrucomicrobiota</taxon>
        <taxon>Methylacidiphilae</taxon>
        <taxon>Methylacidiphilales</taxon>
        <taxon>Methylacidiphilaceae</taxon>
        <taxon>Methylacidiphilum (ex Ratnadevi et al. 2023)</taxon>
    </lineage>
</organism>
<feature type="binding site" evidence="7">
    <location>
        <position position="114"/>
    </location>
    <ligand>
        <name>Fe cation</name>
        <dbReference type="ChEBI" id="CHEBI:24875"/>
    </ligand>
</feature>
<dbReference type="InterPro" id="IPR022450">
    <property type="entry name" value="TsaD"/>
</dbReference>
<dbReference type="NCBIfam" id="TIGR03723">
    <property type="entry name" value="T6A_TsaD_YgjD"/>
    <property type="match status" value="1"/>
</dbReference>
<dbReference type="InterPro" id="IPR000905">
    <property type="entry name" value="Gcp-like_dom"/>
</dbReference>
<keyword evidence="7" id="KW-0963">Cytoplasm</keyword>
<dbReference type="SUPFAM" id="SSF53067">
    <property type="entry name" value="Actin-like ATPase domain"/>
    <property type="match status" value="2"/>
</dbReference>
<keyword evidence="1 7" id="KW-0808">Transferase</keyword>
<feature type="binding site" evidence="7">
    <location>
        <position position="188"/>
    </location>
    <ligand>
        <name>substrate</name>
    </ligand>
</feature>
<dbReference type="Gene3D" id="3.30.420.40">
    <property type="match status" value="2"/>
</dbReference>
<reference evidence="9" key="1">
    <citation type="submission" date="2023-03" db="EMBL/GenBank/DDBJ databases">
        <authorList>
            <person name="Cremers G."/>
            <person name="Picone N."/>
        </authorList>
    </citation>
    <scope>NUCLEOTIDE SEQUENCE</scope>
    <source>
        <strain evidence="9">Sample_alias</strain>
    </source>
</reference>
<comment type="catalytic activity">
    <reaction evidence="6 7">
        <text>L-threonylcarbamoyladenylate + adenosine(37) in tRNA = N(6)-L-threonylcarbamoyladenosine(37) in tRNA + AMP + H(+)</text>
        <dbReference type="Rhea" id="RHEA:37059"/>
        <dbReference type="Rhea" id="RHEA-COMP:10162"/>
        <dbReference type="Rhea" id="RHEA-COMP:10163"/>
        <dbReference type="ChEBI" id="CHEBI:15378"/>
        <dbReference type="ChEBI" id="CHEBI:73682"/>
        <dbReference type="ChEBI" id="CHEBI:74411"/>
        <dbReference type="ChEBI" id="CHEBI:74418"/>
        <dbReference type="ChEBI" id="CHEBI:456215"/>
        <dbReference type="EC" id="2.3.1.234"/>
    </reaction>
</comment>
<feature type="domain" description="Gcp-like" evidence="8">
    <location>
        <begin position="27"/>
        <end position="315"/>
    </location>
</feature>
<dbReference type="PRINTS" id="PR00789">
    <property type="entry name" value="OSIALOPTASE"/>
</dbReference>
<feature type="binding site" evidence="7">
    <location>
        <position position="171"/>
    </location>
    <ligand>
        <name>substrate</name>
    </ligand>
</feature>
<keyword evidence="5 7" id="KW-0012">Acyltransferase</keyword>
<dbReference type="PANTHER" id="PTHR11735">
    <property type="entry name" value="TRNA N6-ADENOSINE THREONYLCARBAMOYLTRANSFERASE"/>
    <property type="match status" value="1"/>
</dbReference>
<evidence type="ECO:0000256" key="3">
    <source>
        <dbReference type="ARBA" id="ARBA00022723"/>
    </source>
</evidence>
<dbReference type="Pfam" id="PF00814">
    <property type="entry name" value="TsaD"/>
    <property type="match status" value="1"/>
</dbReference>
<evidence type="ECO:0000256" key="1">
    <source>
        <dbReference type="ARBA" id="ARBA00022679"/>
    </source>
</evidence>
<evidence type="ECO:0000313" key="9">
    <source>
        <dbReference type="EMBL" id="CAI9085974.1"/>
    </source>
</evidence>
<dbReference type="PANTHER" id="PTHR11735:SF6">
    <property type="entry name" value="TRNA N6-ADENOSINE THREONYLCARBAMOYLTRANSFERASE, MITOCHONDRIAL"/>
    <property type="match status" value="1"/>
</dbReference>
<accession>A0ABN8XHA9</accession>
<dbReference type="InterPro" id="IPR017860">
    <property type="entry name" value="Peptidase_M22_CS"/>
</dbReference>